<evidence type="ECO:0000313" key="3">
    <source>
        <dbReference type="Proteomes" id="UP001056035"/>
    </source>
</evidence>
<dbReference type="Proteomes" id="UP001056035">
    <property type="component" value="Chromosome"/>
</dbReference>
<feature type="transmembrane region" description="Helical" evidence="1">
    <location>
        <begin position="257"/>
        <end position="280"/>
    </location>
</feature>
<gene>
    <name evidence="2" type="ORF">NBH00_06295</name>
</gene>
<evidence type="ECO:0000256" key="1">
    <source>
        <dbReference type="SAM" id="Phobius"/>
    </source>
</evidence>
<name>A0ABY5DUY0_9ACTN</name>
<feature type="transmembrane region" description="Helical" evidence="1">
    <location>
        <begin position="169"/>
        <end position="189"/>
    </location>
</feature>
<proteinExistence type="predicted"/>
<dbReference type="RefSeq" id="WP_254572501.1">
    <property type="nucleotide sequence ID" value="NZ_CP098502.1"/>
</dbReference>
<keyword evidence="1" id="KW-0812">Transmembrane</keyword>
<feature type="transmembrane region" description="Helical" evidence="1">
    <location>
        <begin position="135"/>
        <end position="157"/>
    </location>
</feature>
<evidence type="ECO:0000313" key="2">
    <source>
        <dbReference type="EMBL" id="UTI65823.1"/>
    </source>
</evidence>
<protein>
    <submittedName>
        <fullName evidence="2">DUF1385 domain-containing protein</fullName>
    </submittedName>
</protein>
<keyword evidence="1" id="KW-0472">Membrane</keyword>
<sequence length="345" mass="37131">MSVEHPDAGPAVGTGSDGQLVAVRDAPVGGQAVLEGVMMRGVSAWAVALRLPSDEQLAAVRRGEKPDRSQAADGDIEVHLHPLTSVLTRHRVLRLPVVRGVVALGESLGIGFRALSTSVNAQLGEKEEEISGPMWILTVALALLMSVGLFFVIPVGLTSLVKDQLGSPLLFWLVEGVLRTGIFLGYLVLVSRMPDLRRLFEYHGAEHKTISCLEDGLELTPENAQRFSRLHPRCGTSFLLIVMIVAIFAFAPVGLPAWYLLVATRILGVPVIAGLSFEIIKSVGRHRRAAWARAVMWPGMQLQKLTTREPDLDQLAVAIAALDAVLETQETDADAGELVGVEVVA</sequence>
<dbReference type="EMBL" id="CP098502">
    <property type="protein sequence ID" value="UTI65823.1"/>
    <property type="molecule type" value="Genomic_DNA"/>
</dbReference>
<feature type="transmembrane region" description="Helical" evidence="1">
    <location>
        <begin position="234"/>
        <end position="251"/>
    </location>
</feature>
<accession>A0ABY5DUY0</accession>
<dbReference type="Pfam" id="PF07136">
    <property type="entry name" value="DUF1385"/>
    <property type="match status" value="1"/>
</dbReference>
<keyword evidence="1" id="KW-1133">Transmembrane helix</keyword>
<organism evidence="2 3">
    <name type="scientific">Paraconexibacter antarcticus</name>
    <dbReference type="NCBI Taxonomy" id="2949664"/>
    <lineage>
        <taxon>Bacteria</taxon>
        <taxon>Bacillati</taxon>
        <taxon>Actinomycetota</taxon>
        <taxon>Thermoleophilia</taxon>
        <taxon>Solirubrobacterales</taxon>
        <taxon>Paraconexibacteraceae</taxon>
        <taxon>Paraconexibacter</taxon>
    </lineage>
</organism>
<dbReference type="InterPro" id="IPR010787">
    <property type="entry name" value="DUF1385"/>
</dbReference>
<dbReference type="PANTHER" id="PTHR42867">
    <property type="entry name" value="MEMBRANE PROTEIN-RELATED"/>
    <property type="match status" value="1"/>
</dbReference>
<keyword evidence="3" id="KW-1185">Reference proteome</keyword>
<reference evidence="2 3" key="1">
    <citation type="submission" date="2022-06" db="EMBL/GenBank/DDBJ databases">
        <title>Paraconexibacter antarcticus.</title>
        <authorList>
            <person name="Kim C.S."/>
        </authorList>
    </citation>
    <scope>NUCLEOTIDE SEQUENCE [LARGE SCALE GENOMIC DNA]</scope>
    <source>
        <strain evidence="2 3">02-257</strain>
    </source>
</reference>
<dbReference type="PANTHER" id="PTHR42867:SF1">
    <property type="entry name" value="MEMBRANE PROTEIN-RELATED"/>
    <property type="match status" value="1"/>
</dbReference>